<keyword evidence="4" id="KW-1185">Reference proteome</keyword>
<keyword evidence="2" id="KW-1133">Transmembrane helix</keyword>
<keyword evidence="1" id="KW-0813">Transport</keyword>
<dbReference type="GO" id="GO:0015297">
    <property type="term" value="F:antiporter activity"/>
    <property type="evidence" value="ECO:0007669"/>
    <property type="project" value="InterPro"/>
</dbReference>
<reference evidence="3 4" key="2">
    <citation type="submission" date="2015-01" db="EMBL/GenBank/DDBJ databases">
        <authorList>
            <consortium name="NBRP consortium"/>
            <person name="Sawabe T."/>
            <person name="Meirelles P."/>
            <person name="Feng G."/>
            <person name="Sayaka M."/>
            <person name="Hattori M."/>
            <person name="Ohkuma M."/>
        </authorList>
    </citation>
    <scope>NUCLEOTIDE SEQUENCE [LARGE SCALE GENOMIC DNA]</scope>
    <source>
        <strain evidence="4">JCM 19231</strain>
    </source>
</reference>
<dbReference type="InterPro" id="IPR002528">
    <property type="entry name" value="MATE_fam"/>
</dbReference>
<dbReference type="EMBL" id="BBRZ01000037">
    <property type="protein sequence ID" value="GAM56821.1"/>
    <property type="molecule type" value="Genomic_DNA"/>
</dbReference>
<proteinExistence type="predicted"/>
<name>A0A0B8NSE3_9VIBR</name>
<feature type="transmembrane region" description="Helical" evidence="2">
    <location>
        <begin position="158"/>
        <end position="180"/>
    </location>
</feature>
<dbReference type="Pfam" id="PF01554">
    <property type="entry name" value="MatE"/>
    <property type="match status" value="1"/>
</dbReference>
<dbReference type="GO" id="GO:0042910">
    <property type="term" value="F:xenobiotic transmembrane transporter activity"/>
    <property type="evidence" value="ECO:0007669"/>
    <property type="project" value="InterPro"/>
</dbReference>
<evidence type="ECO:0000313" key="4">
    <source>
        <dbReference type="Proteomes" id="UP000031671"/>
    </source>
</evidence>
<dbReference type="GO" id="GO:0005886">
    <property type="term" value="C:plasma membrane"/>
    <property type="evidence" value="ECO:0007669"/>
    <property type="project" value="TreeGrafter"/>
</dbReference>
<feature type="transmembrane region" description="Helical" evidence="2">
    <location>
        <begin position="127"/>
        <end position="146"/>
    </location>
</feature>
<organism evidence="3 4">
    <name type="scientific">Vibrio ishigakensis</name>
    <dbReference type="NCBI Taxonomy" id="1481914"/>
    <lineage>
        <taxon>Bacteria</taxon>
        <taxon>Pseudomonadati</taxon>
        <taxon>Pseudomonadota</taxon>
        <taxon>Gammaproteobacteria</taxon>
        <taxon>Vibrionales</taxon>
        <taxon>Vibrionaceae</taxon>
        <taxon>Vibrio</taxon>
    </lineage>
</organism>
<accession>A0A0B8NSE3</accession>
<dbReference type="NCBIfam" id="TIGR00797">
    <property type="entry name" value="matE"/>
    <property type="match status" value="1"/>
</dbReference>
<feature type="transmembrane region" description="Helical" evidence="2">
    <location>
        <begin position="88"/>
        <end position="107"/>
    </location>
</feature>
<keyword evidence="2" id="KW-0812">Transmembrane</keyword>
<reference evidence="3 4" key="1">
    <citation type="submission" date="2015-01" db="EMBL/GenBank/DDBJ databases">
        <title>Vibrio sp. C1 JCM 19231 whole genome shotgun sequence.</title>
        <authorList>
            <person name="Sawabe T."/>
            <person name="Meirelles P."/>
            <person name="Feng G."/>
            <person name="Sayaka M."/>
            <person name="Hattori M."/>
            <person name="Ohkuma M."/>
        </authorList>
    </citation>
    <scope>NUCLEOTIDE SEQUENCE [LARGE SCALE GENOMIC DNA]</scope>
    <source>
        <strain evidence="4">JCM 19231</strain>
    </source>
</reference>
<evidence type="ECO:0000313" key="3">
    <source>
        <dbReference type="EMBL" id="GAM56821.1"/>
    </source>
</evidence>
<gene>
    <name evidence="3" type="ORF">JCM19231_1108</name>
</gene>
<feature type="transmembrane region" description="Helical" evidence="2">
    <location>
        <begin position="53"/>
        <end position="76"/>
    </location>
</feature>
<sequence>MHRYKKEAKSLIKLATPVLIASVAQTGMGVVDTIMAGGVSATDMAAVAIASSIWLPSILFGIGILLALVPIVAQLNGRGHQHKIANEIQQGGALAVFIGFPIALVLLQTKNILGMMDVDAKMAEITIGYMHAMLPAIPAFLFFQTLRSFTDGMSLTKPAMVIGFLGLLINIPLNYIFVYGKLGAPALGGMGCGVATAIVYWVMFGMLLFFTLTSKKLEKVGLFKTWHKPKLQAKSAYSNSAYQ</sequence>
<evidence type="ECO:0000256" key="1">
    <source>
        <dbReference type="ARBA" id="ARBA00022448"/>
    </source>
</evidence>
<dbReference type="Proteomes" id="UP000031671">
    <property type="component" value="Unassembled WGS sequence"/>
</dbReference>
<protein>
    <submittedName>
        <fullName evidence="3">Multidrug and toxin extrusion family efflux pump ydhE</fullName>
    </submittedName>
</protein>
<dbReference type="InterPro" id="IPR050222">
    <property type="entry name" value="MATE_MdtK"/>
</dbReference>
<dbReference type="AlphaFoldDB" id="A0A0B8NSE3"/>
<comment type="caution">
    <text evidence="3">The sequence shown here is derived from an EMBL/GenBank/DDBJ whole genome shotgun (WGS) entry which is preliminary data.</text>
</comment>
<feature type="transmembrane region" description="Helical" evidence="2">
    <location>
        <begin position="186"/>
        <end position="210"/>
    </location>
</feature>
<dbReference type="PANTHER" id="PTHR43298:SF2">
    <property type="entry name" value="FMN_FAD EXPORTER YEEO-RELATED"/>
    <property type="match status" value="1"/>
</dbReference>
<keyword evidence="2" id="KW-0472">Membrane</keyword>
<dbReference type="PANTHER" id="PTHR43298">
    <property type="entry name" value="MULTIDRUG RESISTANCE PROTEIN NORM-RELATED"/>
    <property type="match status" value="1"/>
</dbReference>
<evidence type="ECO:0000256" key="2">
    <source>
        <dbReference type="SAM" id="Phobius"/>
    </source>
</evidence>